<gene>
    <name evidence="1" type="ORF">MERR_LOCUS14253</name>
</gene>
<keyword evidence="2" id="KW-1185">Reference proteome</keyword>
<protein>
    <submittedName>
        <fullName evidence="1">Uncharacterized protein</fullName>
    </submittedName>
</protein>
<comment type="caution">
    <text evidence="1">The sequence shown here is derived from an EMBL/GenBank/DDBJ whole genome shotgun (WGS) entry which is preliminary data.</text>
</comment>
<organism evidence="1 2">
    <name type="scientific">Microthlaspi erraticum</name>
    <dbReference type="NCBI Taxonomy" id="1685480"/>
    <lineage>
        <taxon>Eukaryota</taxon>
        <taxon>Viridiplantae</taxon>
        <taxon>Streptophyta</taxon>
        <taxon>Embryophyta</taxon>
        <taxon>Tracheophyta</taxon>
        <taxon>Spermatophyta</taxon>
        <taxon>Magnoliopsida</taxon>
        <taxon>eudicotyledons</taxon>
        <taxon>Gunneridae</taxon>
        <taxon>Pentapetalae</taxon>
        <taxon>rosids</taxon>
        <taxon>malvids</taxon>
        <taxon>Brassicales</taxon>
        <taxon>Brassicaceae</taxon>
        <taxon>Coluteocarpeae</taxon>
        <taxon>Microthlaspi</taxon>
    </lineage>
</organism>
<dbReference type="Proteomes" id="UP000467841">
    <property type="component" value="Unassembled WGS sequence"/>
</dbReference>
<evidence type="ECO:0000313" key="1">
    <source>
        <dbReference type="EMBL" id="CAA7027018.1"/>
    </source>
</evidence>
<sequence length="138" mass="15867">MSCTVKTARASSGVIKVSSRWPVTWLKFMASVWDCNWNNGVRDKLGNPICQEIDDCWAVAPTRQFEMQLKMMKNHMADDEKLSIQEVINMMPRCYLDMEDPEGGGLDDLGMCAEMLKKQLKPLKTCLIWWLRLSMNST</sequence>
<evidence type="ECO:0000313" key="2">
    <source>
        <dbReference type="Proteomes" id="UP000467841"/>
    </source>
</evidence>
<proteinExistence type="predicted"/>
<name>A0A6D2IN17_9BRAS</name>
<reference evidence="1" key="1">
    <citation type="submission" date="2020-01" db="EMBL/GenBank/DDBJ databases">
        <authorList>
            <person name="Mishra B."/>
        </authorList>
    </citation>
    <scope>NUCLEOTIDE SEQUENCE [LARGE SCALE GENOMIC DNA]</scope>
</reference>
<accession>A0A6D2IN17</accession>
<dbReference type="EMBL" id="CACVBM020001052">
    <property type="protein sequence ID" value="CAA7027018.1"/>
    <property type="molecule type" value="Genomic_DNA"/>
</dbReference>
<dbReference type="AlphaFoldDB" id="A0A6D2IN17"/>